<accession>A0ABX2D731</accession>
<reference evidence="1 2" key="1">
    <citation type="journal article" date="2020" name="Sci. Rep.">
        <title>A novel cyanobacterial geosmin producer, revising GeoA distribution and dispersion patterns in Bacteria.</title>
        <authorList>
            <person name="Churro C."/>
            <person name="Semedo-Aguiar A.P."/>
            <person name="Silva A.D."/>
            <person name="Pereira-Leal J.B."/>
            <person name="Leite R.B."/>
        </authorList>
    </citation>
    <scope>NUCLEOTIDE SEQUENCE [LARGE SCALE GENOMIC DNA]</scope>
    <source>
        <strain evidence="1 2">IPMA8</strain>
    </source>
</reference>
<proteinExistence type="predicted"/>
<evidence type="ECO:0000313" key="1">
    <source>
        <dbReference type="EMBL" id="NQE38378.1"/>
    </source>
</evidence>
<name>A0ABX2D731_9CYAN</name>
<dbReference type="RefSeq" id="WP_216670823.1">
    <property type="nucleotide sequence ID" value="NZ_SRRZ01000213.1"/>
</dbReference>
<dbReference type="EMBL" id="SRRZ01000213">
    <property type="protein sequence ID" value="NQE38378.1"/>
    <property type="molecule type" value="Genomic_DNA"/>
</dbReference>
<gene>
    <name evidence="1" type="ORF">E5S67_06163</name>
</gene>
<protein>
    <submittedName>
        <fullName evidence="1">Uncharacterized protein</fullName>
    </submittedName>
</protein>
<keyword evidence="2" id="KW-1185">Reference proteome</keyword>
<dbReference type="Proteomes" id="UP000702425">
    <property type="component" value="Unassembled WGS sequence"/>
</dbReference>
<organism evidence="1 2">
    <name type="scientific">Microcoleus asticus IPMA8</name>
    <dbReference type="NCBI Taxonomy" id="2563858"/>
    <lineage>
        <taxon>Bacteria</taxon>
        <taxon>Bacillati</taxon>
        <taxon>Cyanobacteriota</taxon>
        <taxon>Cyanophyceae</taxon>
        <taxon>Oscillatoriophycideae</taxon>
        <taxon>Oscillatoriales</taxon>
        <taxon>Microcoleaceae</taxon>
        <taxon>Microcoleus</taxon>
        <taxon>Microcoleus asticus</taxon>
    </lineage>
</organism>
<evidence type="ECO:0000313" key="2">
    <source>
        <dbReference type="Proteomes" id="UP000702425"/>
    </source>
</evidence>
<comment type="caution">
    <text evidence="1">The sequence shown here is derived from an EMBL/GenBank/DDBJ whole genome shotgun (WGS) entry which is preliminary data.</text>
</comment>
<sequence>MPAFKAIQLLNSQEVTCAELRNCIDSLNRECGHIEAMVSIGFRDKVSGQHSLDYLQLLITRLYNKLDDICTN</sequence>